<dbReference type="HAMAP" id="MF_00719">
    <property type="entry name" value="CobS"/>
    <property type="match status" value="1"/>
</dbReference>
<name>A0A1H6A350_9RHOB</name>
<feature type="transmembrane region" description="Helical" evidence="19">
    <location>
        <begin position="112"/>
        <end position="135"/>
    </location>
</feature>
<evidence type="ECO:0000256" key="10">
    <source>
        <dbReference type="ARBA" id="ARBA00022692"/>
    </source>
</evidence>
<evidence type="ECO:0000256" key="19">
    <source>
        <dbReference type="HAMAP-Rule" id="MF_00719"/>
    </source>
</evidence>
<dbReference type="GO" id="GO:0051073">
    <property type="term" value="F:adenosylcobinamide-GDP ribazoletransferase activity"/>
    <property type="evidence" value="ECO:0007669"/>
    <property type="project" value="UniProtKB-UniRule"/>
</dbReference>
<dbReference type="EC" id="2.7.8.26" evidence="5 19"/>
<keyword evidence="8 19" id="KW-0169">Cobalamin biosynthesis</keyword>
<dbReference type="Pfam" id="PF02654">
    <property type="entry name" value="CobS"/>
    <property type="match status" value="1"/>
</dbReference>
<dbReference type="Proteomes" id="UP000236752">
    <property type="component" value="Unassembled WGS sequence"/>
</dbReference>
<evidence type="ECO:0000256" key="17">
    <source>
        <dbReference type="ARBA" id="ARBA00048623"/>
    </source>
</evidence>
<keyword evidence="7 19" id="KW-1003">Cell membrane</keyword>
<proteinExistence type="inferred from homology"/>
<keyword evidence="11 19" id="KW-0460">Magnesium</keyword>
<dbReference type="GO" id="GO:0008818">
    <property type="term" value="F:cobalamin 5'-phosphate synthase activity"/>
    <property type="evidence" value="ECO:0007669"/>
    <property type="project" value="UniProtKB-UniRule"/>
</dbReference>
<evidence type="ECO:0000313" key="20">
    <source>
        <dbReference type="EMBL" id="SEG42790.1"/>
    </source>
</evidence>
<dbReference type="PANTHER" id="PTHR34148:SF1">
    <property type="entry name" value="ADENOSYLCOBINAMIDE-GDP RIBAZOLETRANSFERASE"/>
    <property type="match status" value="1"/>
</dbReference>
<organism evidence="20 21">
    <name type="scientific">Thalassococcus halodurans</name>
    <dbReference type="NCBI Taxonomy" id="373675"/>
    <lineage>
        <taxon>Bacteria</taxon>
        <taxon>Pseudomonadati</taxon>
        <taxon>Pseudomonadota</taxon>
        <taxon>Alphaproteobacteria</taxon>
        <taxon>Rhodobacterales</taxon>
        <taxon>Roseobacteraceae</taxon>
        <taxon>Thalassococcus</taxon>
    </lineage>
</organism>
<keyword evidence="9 19" id="KW-0808">Transferase</keyword>
<evidence type="ECO:0000256" key="11">
    <source>
        <dbReference type="ARBA" id="ARBA00022842"/>
    </source>
</evidence>
<keyword evidence="13 19" id="KW-0472">Membrane</keyword>
<evidence type="ECO:0000256" key="14">
    <source>
        <dbReference type="ARBA" id="ARBA00025228"/>
    </source>
</evidence>
<evidence type="ECO:0000313" key="21">
    <source>
        <dbReference type="Proteomes" id="UP000236752"/>
    </source>
</evidence>
<protein>
    <recommendedName>
        <fullName evidence="6 19">Adenosylcobinamide-GDP ribazoletransferase</fullName>
        <ecNumber evidence="5 19">2.7.8.26</ecNumber>
    </recommendedName>
    <alternativeName>
        <fullName evidence="16 19">Cobalamin synthase</fullName>
    </alternativeName>
    <alternativeName>
        <fullName evidence="15 19">Cobalamin-5'-phosphate synthase</fullName>
    </alternativeName>
</protein>
<dbReference type="PANTHER" id="PTHR34148">
    <property type="entry name" value="ADENOSYLCOBINAMIDE-GDP RIBAZOLETRANSFERASE"/>
    <property type="match status" value="1"/>
</dbReference>
<dbReference type="OrthoDB" id="9794626at2"/>
<comment type="pathway">
    <text evidence="3 19">Cofactor biosynthesis; adenosylcobalamin biosynthesis; adenosylcobalamin from cob(II)yrinate a,c-diamide: step 7/7.</text>
</comment>
<dbReference type="GO" id="GO:0009236">
    <property type="term" value="P:cobalamin biosynthetic process"/>
    <property type="evidence" value="ECO:0007669"/>
    <property type="project" value="UniProtKB-UniRule"/>
</dbReference>
<evidence type="ECO:0000256" key="7">
    <source>
        <dbReference type="ARBA" id="ARBA00022475"/>
    </source>
</evidence>
<keyword evidence="12 19" id="KW-1133">Transmembrane helix</keyword>
<comment type="subcellular location">
    <subcellularLocation>
        <location evidence="2 19">Cell membrane</location>
        <topology evidence="2 19">Multi-pass membrane protein</topology>
    </subcellularLocation>
</comment>
<evidence type="ECO:0000256" key="16">
    <source>
        <dbReference type="ARBA" id="ARBA00032853"/>
    </source>
</evidence>
<evidence type="ECO:0000256" key="9">
    <source>
        <dbReference type="ARBA" id="ARBA00022679"/>
    </source>
</evidence>
<feature type="transmembrane region" description="Helical" evidence="19">
    <location>
        <begin position="41"/>
        <end position="62"/>
    </location>
</feature>
<dbReference type="GO" id="GO:0005886">
    <property type="term" value="C:plasma membrane"/>
    <property type="evidence" value="ECO:0007669"/>
    <property type="project" value="UniProtKB-SubCell"/>
</dbReference>
<gene>
    <name evidence="19" type="primary">cobS</name>
    <name evidence="20" type="ORF">SAMN04488045_2796</name>
</gene>
<evidence type="ECO:0000256" key="12">
    <source>
        <dbReference type="ARBA" id="ARBA00022989"/>
    </source>
</evidence>
<keyword evidence="21" id="KW-1185">Reference proteome</keyword>
<sequence length="244" mass="24915">MSLRGRLAEVQLAVMMLTRLPAGRITGDAPDLSAARWAFPFVGLLIGGLTWAAHAAATAVGLPPMVSAGVALAVLALATGALHFDGLADYADGIGGGRDKAHALEIMRDSRVGSYGVLAMILVSLLWVGSVAAAAPGFPEFLFAAVLSRAAMVMVQEALPLARNDGMAQLASGRSNAARGVVAVLAVAALVVWPVQLVVCAAMAALIAFQAKRKIGGQTGDVLGAVQFLTETAIWITFASSLLG</sequence>
<evidence type="ECO:0000256" key="13">
    <source>
        <dbReference type="ARBA" id="ARBA00023136"/>
    </source>
</evidence>
<feature type="transmembrane region" description="Helical" evidence="19">
    <location>
        <begin position="68"/>
        <end position="91"/>
    </location>
</feature>
<evidence type="ECO:0000256" key="2">
    <source>
        <dbReference type="ARBA" id="ARBA00004651"/>
    </source>
</evidence>
<feature type="transmembrane region" description="Helical" evidence="19">
    <location>
        <begin position="180"/>
        <end position="210"/>
    </location>
</feature>
<evidence type="ECO:0000256" key="6">
    <source>
        <dbReference type="ARBA" id="ARBA00015850"/>
    </source>
</evidence>
<evidence type="ECO:0000256" key="18">
    <source>
        <dbReference type="ARBA" id="ARBA00049504"/>
    </source>
</evidence>
<dbReference type="UniPathway" id="UPA00148">
    <property type="reaction ID" value="UER00238"/>
</dbReference>
<comment type="similarity">
    <text evidence="4 19">Belongs to the CobS family.</text>
</comment>
<evidence type="ECO:0000256" key="1">
    <source>
        <dbReference type="ARBA" id="ARBA00001946"/>
    </source>
</evidence>
<dbReference type="EMBL" id="FNUZ01000004">
    <property type="protein sequence ID" value="SEG42790.1"/>
    <property type="molecule type" value="Genomic_DNA"/>
</dbReference>
<evidence type="ECO:0000256" key="5">
    <source>
        <dbReference type="ARBA" id="ARBA00013200"/>
    </source>
</evidence>
<keyword evidence="10 19" id="KW-0812">Transmembrane</keyword>
<comment type="catalytic activity">
    <reaction evidence="17 19">
        <text>alpha-ribazole + adenosylcob(III)inamide-GDP = adenosylcob(III)alamin + GMP + H(+)</text>
        <dbReference type="Rhea" id="RHEA:16049"/>
        <dbReference type="ChEBI" id="CHEBI:10329"/>
        <dbReference type="ChEBI" id="CHEBI:15378"/>
        <dbReference type="ChEBI" id="CHEBI:18408"/>
        <dbReference type="ChEBI" id="CHEBI:58115"/>
        <dbReference type="ChEBI" id="CHEBI:60487"/>
        <dbReference type="EC" id="2.7.8.26"/>
    </reaction>
</comment>
<evidence type="ECO:0000256" key="4">
    <source>
        <dbReference type="ARBA" id="ARBA00010561"/>
    </source>
</evidence>
<comment type="catalytic activity">
    <reaction evidence="18 19">
        <text>alpha-ribazole 5'-phosphate + adenosylcob(III)inamide-GDP = adenosylcob(III)alamin 5'-phosphate + GMP + H(+)</text>
        <dbReference type="Rhea" id="RHEA:23560"/>
        <dbReference type="ChEBI" id="CHEBI:15378"/>
        <dbReference type="ChEBI" id="CHEBI:57918"/>
        <dbReference type="ChEBI" id="CHEBI:58115"/>
        <dbReference type="ChEBI" id="CHEBI:60487"/>
        <dbReference type="ChEBI" id="CHEBI:60493"/>
        <dbReference type="EC" id="2.7.8.26"/>
    </reaction>
</comment>
<evidence type="ECO:0000256" key="3">
    <source>
        <dbReference type="ARBA" id="ARBA00004663"/>
    </source>
</evidence>
<evidence type="ECO:0000256" key="8">
    <source>
        <dbReference type="ARBA" id="ARBA00022573"/>
    </source>
</evidence>
<accession>A0A1H6A350</accession>
<evidence type="ECO:0000256" key="15">
    <source>
        <dbReference type="ARBA" id="ARBA00032605"/>
    </source>
</evidence>
<reference evidence="20 21" key="1">
    <citation type="submission" date="2016-10" db="EMBL/GenBank/DDBJ databases">
        <authorList>
            <person name="de Groot N.N."/>
        </authorList>
    </citation>
    <scope>NUCLEOTIDE SEQUENCE [LARGE SCALE GENOMIC DNA]</scope>
    <source>
        <strain evidence="20 21">DSM 26915</strain>
    </source>
</reference>
<dbReference type="AlphaFoldDB" id="A0A1H6A350"/>
<comment type="function">
    <text evidence="14 19">Joins adenosylcobinamide-GDP and alpha-ribazole to generate adenosylcobalamin (Ado-cobalamin). Also synthesizes adenosylcobalamin 5'-phosphate from adenosylcobinamide-GDP and alpha-ribazole 5'-phosphate.</text>
</comment>
<dbReference type="InterPro" id="IPR003805">
    <property type="entry name" value="CobS"/>
</dbReference>
<dbReference type="RefSeq" id="WP_103911113.1">
    <property type="nucleotide sequence ID" value="NZ_FNUZ01000004.1"/>
</dbReference>
<comment type="cofactor">
    <cofactor evidence="1 19">
        <name>Mg(2+)</name>
        <dbReference type="ChEBI" id="CHEBI:18420"/>
    </cofactor>
</comment>